<dbReference type="Proteomes" id="UP000041254">
    <property type="component" value="Unassembled WGS sequence"/>
</dbReference>
<dbReference type="AlphaFoldDB" id="A0A0G4FFQ9"/>
<reference evidence="4 5" key="1">
    <citation type="submission" date="2014-11" db="EMBL/GenBank/DDBJ databases">
        <authorList>
            <person name="Zhu J."/>
            <person name="Qi W."/>
            <person name="Song R."/>
        </authorList>
    </citation>
    <scope>NUCLEOTIDE SEQUENCE [LARGE SCALE GENOMIC DNA]</scope>
</reference>
<dbReference type="GO" id="GO:0008270">
    <property type="term" value="F:zinc ion binding"/>
    <property type="evidence" value="ECO:0007669"/>
    <property type="project" value="UniProtKB-KW"/>
</dbReference>
<feature type="domain" description="C3H1-type" evidence="3">
    <location>
        <begin position="1"/>
        <end position="16"/>
    </location>
</feature>
<name>A0A0G4FFQ9_VITBC</name>
<keyword evidence="5" id="KW-1185">Reference proteome</keyword>
<keyword evidence="1" id="KW-0862">Zinc</keyword>
<dbReference type="InParanoid" id="A0A0G4FFQ9"/>
<sequence>QDCPYGEFCSFAHTREEVQQRRFNRPGSAPRDGSSAAAAGNLVPQGRSTPQNGDDEIHNRESLLDGDLDGDTLSLLISEVMTEQENLAREQADIDATLSDRRLAGADGRTIRTALLHDKRGIAAKLAGVERFLARARGKLTALSNGRERDEETMSLLALIQQQEQASAANSAGREDRQSTCCMCLDKQAVRGFLHNASAAAAAGGTARQSAVCVASVTSAPSSTRMPLNSSTTRAPSADSHTSPSSTLSSTE</sequence>
<feature type="region of interest" description="Disordered" evidence="2">
    <location>
        <begin position="19"/>
        <end position="64"/>
    </location>
</feature>
<evidence type="ECO:0000256" key="1">
    <source>
        <dbReference type="PROSITE-ProRule" id="PRU00723"/>
    </source>
</evidence>
<gene>
    <name evidence="4" type="ORF">Vbra_1221</name>
</gene>
<evidence type="ECO:0000313" key="5">
    <source>
        <dbReference type="Proteomes" id="UP000041254"/>
    </source>
</evidence>
<feature type="zinc finger region" description="C3H1-type" evidence="1">
    <location>
        <begin position="1"/>
        <end position="16"/>
    </location>
</feature>
<keyword evidence="1" id="KW-0863">Zinc-finger</keyword>
<organism evidence="4 5">
    <name type="scientific">Vitrella brassicaformis (strain CCMP3155)</name>
    <dbReference type="NCBI Taxonomy" id="1169540"/>
    <lineage>
        <taxon>Eukaryota</taxon>
        <taxon>Sar</taxon>
        <taxon>Alveolata</taxon>
        <taxon>Colpodellida</taxon>
        <taxon>Vitrellaceae</taxon>
        <taxon>Vitrella</taxon>
    </lineage>
</organism>
<evidence type="ECO:0000313" key="4">
    <source>
        <dbReference type="EMBL" id="CEM12019.1"/>
    </source>
</evidence>
<dbReference type="VEuPathDB" id="CryptoDB:Vbra_1221"/>
<feature type="compositionally biased region" description="Low complexity" evidence="2">
    <location>
        <begin position="237"/>
        <end position="252"/>
    </location>
</feature>
<proteinExistence type="predicted"/>
<protein>
    <recommendedName>
        <fullName evidence="3">C3H1-type domain-containing protein</fullName>
    </recommendedName>
</protein>
<accession>A0A0G4FFQ9</accession>
<feature type="compositionally biased region" description="Polar residues" evidence="2">
    <location>
        <begin position="218"/>
        <end position="235"/>
    </location>
</feature>
<dbReference type="PROSITE" id="PS50103">
    <property type="entry name" value="ZF_C3H1"/>
    <property type="match status" value="1"/>
</dbReference>
<evidence type="ECO:0000256" key="2">
    <source>
        <dbReference type="SAM" id="MobiDB-lite"/>
    </source>
</evidence>
<evidence type="ECO:0000259" key="3">
    <source>
        <dbReference type="PROSITE" id="PS50103"/>
    </source>
</evidence>
<dbReference type="InterPro" id="IPR000571">
    <property type="entry name" value="Znf_CCCH"/>
</dbReference>
<feature type="non-terminal residue" evidence="4">
    <location>
        <position position="1"/>
    </location>
</feature>
<keyword evidence="1" id="KW-0479">Metal-binding</keyword>
<dbReference type="EMBL" id="CDMY01000430">
    <property type="protein sequence ID" value="CEM12019.1"/>
    <property type="molecule type" value="Genomic_DNA"/>
</dbReference>
<feature type="region of interest" description="Disordered" evidence="2">
    <location>
        <begin position="218"/>
        <end position="252"/>
    </location>
</feature>